<keyword evidence="6 7" id="KW-0472">Membrane</keyword>
<feature type="transmembrane region" description="Helical" evidence="7">
    <location>
        <begin position="100"/>
        <end position="124"/>
    </location>
</feature>
<evidence type="ECO:0000256" key="5">
    <source>
        <dbReference type="ARBA" id="ARBA00022989"/>
    </source>
</evidence>
<dbReference type="PANTHER" id="PTHR36838">
    <property type="entry name" value="AUXIN EFFLUX CARRIER FAMILY PROTEIN"/>
    <property type="match status" value="1"/>
</dbReference>
<evidence type="ECO:0000313" key="8">
    <source>
        <dbReference type="EMBL" id="KUK86566.1"/>
    </source>
</evidence>
<organism evidence="8 9">
    <name type="scientific">candidate division TA06 bacterium 34_109</name>
    <dbReference type="NCBI Taxonomy" id="1635277"/>
    <lineage>
        <taxon>Bacteria</taxon>
        <taxon>Bacteria division TA06</taxon>
    </lineage>
</organism>
<reference evidence="9" key="1">
    <citation type="journal article" date="2015" name="MBio">
        <title>Genome-Resolved Metagenomic Analysis Reveals Roles for Candidate Phyla and Other Microbial Community Members in Biogeochemical Transformations in Oil Reservoirs.</title>
        <authorList>
            <person name="Hu P."/>
            <person name="Tom L."/>
            <person name="Singh A."/>
            <person name="Thomas B.C."/>
            <person name="Baker B.J."/>
            <person name="Piceno Y.M."/>
            <person name="Andersen G.L."/>
            <person name="Banfield J.F."/>
        </authorList>
    </citation>
    <scope>NUCLEOTIDE SEQUENCE [LARGE SCALE GENOMIC DNA]</scope>
</reference>
<keyword evidence="2" id="KW-0813">Transport</keyword>
<evidence type="ECO:0000256" key="4">
    <source>
        <dbReference type="ARBA" id="ARBA00022692"/>
    </source>
</evidence>
<feature type="transmembrane region" description="Helical" evidence="7">
    <location>
        <begin position="286"/>
        <end position="310"/>
    </location>
</feature>
<evidence type="ECO:0000256" key="3">
    <source>
        <dbReference type="ARBA" id="ARBA00022475"/>
    </source>
</evidence>
<evidence type="ECO:0000313" key="9">
    <source>
        <dbReference type="Proteomes" id="UP000053467"/>
    </source>
</evidence>
<dbReference type="Pfam" id="PF03547">
    <property type="entry name" value="Mem_trans"/>
    <property type="match status" value="2"/>
</dbReference>
<dbReference type="Proteomes" id="UP000053467">
    <property type="component" value="Unassembled WGS sequence"/>
</dbReference>
<keyword evidence="4 7" id="KW-0812">Transmembrane</keyword>
<dbReference type="AlphaFoldDB" id="A0A101I0K1"/>
<dbReference type="InterPro" id="IPR004776">
    <property type="entry name" value="Mem_transp_PIN-like"/>
</dbReference>
<dbReference type="EMBL" id="LGGX01000016">
    <property type="protein sequence ID" value="KUK86566.1"/>
    <property type="molecule type" value="Genomic_DNA"/>
</dbReference>
<comment type="caution">
    <text evidence="8">The sequence shown here is derived from an EMBL/GenBank/DDBJ whole genome shotgun (WGS) entry which is preliminary data.</text>
</comment>
<sequence>MDIFWSTFSAVLGLLAIGFLGFFLLYRKFLNENIFSILSTLSLEISLPLMIFSDILTKFEPSQQKDWYLYPLYWIGTTIFIFVLSYLGKFLSPKEHRKEFFVSLLFQNGIFFPLAIFSTVQSFLSLKTDLFLFMIFYAAFLFNSFSFFFHGKTEKLNILKTFHPVLIATLLGIILKLLGFSKLVPSFVINASRMVGSMSIPLLILILGGNIYIDLKNSKKFYLKTIIPFVLIKNFVFPFTSILILYFLKLPKNLSIIILLQLAVPPITALPILVERNGGNKIVSNQLILFSFLLSPFSIAISILLLYRFVSF</sequence>
<feature type="transmembrane region" description="Helical" evidence="7">
    <location>
        <begin position="191"/>
        <end position="213"/>
    </location>
</feature>
<feature type="transmembrane region" description="Helical" evidence="7">
    <location>
        <begin position="33"/>
        <end position="56"/>
    </location>
</feature>
<feature type="transmembrane region" description="Helical" evidence="7">
    <location>
        <begin position="130"/>
        <end position="149"/>
    </location>
</feature>
<evidence type="ECO:0000256" key="6">
    <source>
        <dbReference type="ARBA" id="ARBA00023136"/>
    </source>
</evidence>
<name>A0A101I0K1_UNCT6</name>
<proteinExistence type="predicted"/>
<keyword evidence="5 7" id="KW-1133">Transmembrane helix</keyword>
<keyword evidence="3" id="KW-1003">Cell membrane</keyword>
<protein>
    <submittedName>
        <fullName evidence="8">Auxin efflux carrier</fullName>
    </submittedName>
</protein>
<feature type="transmembrane region" description="Helical" evidence="7">
    <location>
        <begin position="225"/>
        <end position="248"/>
    </location>
</feature>
<dbReference type="GO" id="GO:0016020">
    <property type="term" value="C:membrane"/>
    <property type="evidence" value="ECO:0007669"/>
    <property type="project" value="UniProtKB-SubCell"/>
</dbReference>
<feature type="transmembrane region" description="Helical" evidence="7">
    <location>
        <begin position="161"/>
        <end position="179"/>
    </location>
</feature>
<feature type="transmembrane region" description="Helical" evidence="7">
    <location>
        <begin position="68"/>
        <end position="88"/>
    </location>
</feature>
<evidence type="ECO:0000256" key="2">
    <source>
        <dbReference type="ARBA" id="ARBA00022448"/>
    </source>
</evidence>
<accession>A0A101I0K1</accession>
<dbReference type="PANTHER" id="PTHR36838:SF3">
    <property type="entry name" value="TRANSPORTER AUXIN EFFLUX CARRIER EC FAMILY"/>
    <property type="match status" value="1"/>
</dbReference>
<dbReference type="GO" id="GO:0055085">
    <property type="term" value="P:transmembrane transport"/>
    <property type="evidence" value="ECO:0007669"/>
    <property type="project" value="InterPro"/>
</dbReference>
<gene>
    <name evidence="8" type="ORF">XE03_1442</name>
</gene>
<comment type="subcellular location">
    <subcellularLocation>
        <location evidence="1">Membrane</location>
        <topology evidence="1">Multi-pass membrane protein</topology>
    </subcellularLocation>
</comment>
<feature type="transmembrane region" description="Helical" evidence="7">
    <location>
        <begin position="254"/>
        <end position="274"/>
    </location>
</feature>
<evidence type="ECO:0000256" key="1">
    <source>
        <dbReference type="ARBA" id="ARBA00004141"/>
    </source>
</evidence>
<evidence type="ECO:0000256" key="7">
    <source>
        <dbReference type="SAM" id="Phobius"/>
    </source>
</evidence>
<feature type="transmembrane region" description="Helical" evidence="7">
    <location>
        <begin position="6"/>
        <end position="26"/>
    </location>
</feature>